<proteinExistence type="predicted"/>
<dbReference type="InterPro" id="IPR025931">
    <property type="entry name" value="TaqI_C"/>
</dbReference>
<dbReference type="InterPro" id="IPR029063">
    <property type="entry name" value="SAM-dependent_MTases_sf"/>
</dbReference>
<dbReference type="SUPFAM" id="SSF53335">
    <property type="entry name" value="S-adenosyl-L-methionine-dependent methyltransferases"/>
    <property type="match status" value="1"/>
</dbReference>
<dbReference type="EMBL" id="CP016757">
    <property type="protein sequence ID" value="ANZ45050.1"/>
    <property type="molecule type" value="Genomic_DNA"/>
</dbReference>
<dbReference type="KEGG" id="cpor:BED41_08135"/>
<keyword evidence="11" id="KW-1185">Reference proteome</keyword>
<keyword evidence="6" id="KW-0238">DNA-binding</keyword>
<accession>A0A1B2I510</accession>
<evidence type="ECO:0000313" key="10">
    <source>
        <dbReference type="EMBL" id="ANZ45050.1"/>
    </source>
</evidence>
<dbReference type="GO" id="GO:0009307">
    <property type="term" value="P:DNA restriction-modification system"/>
    <property type="evidence" value="ECO:0007669"/>
    <property type="project" value="UniProtKB-KW"/>
</dbReference>
<dbReference type="EC" id="2.1.1.72" evidence="1"/>
<gene>
    <name evidence="10" type="ORF">BED41_08135</name>
</gene>
<keyword evidence="3" id="KW-0808">Transferase</keyword>
<feature type="domain" description="TaqI-like C-terminal specificity" evidence="9">
    <location>
        <begin position="503"/>
        <end position="659"/>
    </location>
</feature>
<dbReference type="PANTHER" id="PTHR33841:SF1">
    <property type="entry name" value="DNA METHYLTRANSFERASE A"/>
    <property type="match status" value="1"/>
</dbReference>
<keyword evidence="2" id="KW-0489">Methyltransferase</keyword>
<dbReference type="AlphaFoldDB" id="A0A1B2I510"/>
<organism evidence="10 11">
    <name type="scientific">Cloacibacillus porcorum</name>
    <dbReference type="NCBI Taxonomy" id="1197717"/>
    <lineage>
        <taxon>Bacteria</taxon>
        <taxon>Thermotogati</taxon>
        <taxon>Synergistota</taxon>
        <taxon>Synergistia</taxon>
        <taxon>Synergistales</taxon>
        <taxon>Synergistaceae</taxon>
        <taxon>Cloacibacillus</taxon>
    </lineage>
</organism>
<evidence type="ECO:0000256" key="3">
    <source>
        <dbReference type="ARBA" id="ARBA00022679"/>
    </source>
</evidence>
<evidence type="ECO:0000256" key="5">
    <source>
        <dbReference type="ARBA" id="ARBA00022747"/>
    </source>
</evidence>
<dbReference type="GeneID" id="83057818"/>
<evidence type="ECO:0000256" key="2">
    <source>
        <dbReference type="ARBA" id="ARBA00022603"/>
    </source>
</evidence>
<dbReference type="Pfam" id="PF07669">
    <property type="entry name" value="Eco57I"/>
    <property type="match status" value="1"/>
</dbReference>
<evidence type="ECO:0000256" key="7">
    <source>
        <dbReference type="ARBA" id="ARBA00047942"/>
    </source>
</evidence>
<feature type="domain" description="Type II methyltransferase M.TaqI-like" evidence="8">
    <location>
        <begin position="224"/>
        <end position="376"/>
    </location>
</feature>
<dbReference type="Gene3D" id="3.40.50.150">
    <property type="entry name" value="Vaccinia Virus protein VP39"/>
    <property type="match status" value="1"/>
</dbReference>
<dbReference type="Pfam" id="PF12950">
    <property type="entry name" value="TaqI_C"/>
    <property type="match status" value="1"/>
</dbReference>
<dbReference type="GO" id="GO:0003677">
    <property type="term" value="F:DNA binding"/>
    <property type="evidence" value="ECO:0007669"/>
    <property type="project" value="UniProtKB-KW"/>
</dbReference>
<reference evidence="10" key="1">
    <citation type="submission" date="2016-08" db="EMBL/GenBank/DDBJ databases">
        <title>Complete genome of Cloacibacillus porcorum.</title>
        <authorList>
            <person name="Looft T."/>
            <person name="Bayles D.O."/>
            <person name="Alt D.P."/>
        </authorList>
    </citation>
    <scope>NUCLEOTIDE SEQUENCE [LARGE SCALE GENOMIC DNA]</scope>
    <source>
        <strain evidence="10">CL-84</strain>
    </source>
</reference>
<evidence type="ECO:0000256" key="6">
    <source>
        <dbReference type="ARBA" id="ARBA00023125"/>
    </source>
</evidence>
<dbReference type="GO" id="GO:0009007">
    <property type="term" value="F:site-specific DNA-methyltransferase (adenine-specific) activity"/>
    <property type="evidence" value="ECO:0007669"/>
    <property type="project" value="UniProtKB-EC"/>
</dbReference>
<evidence type="ECO:0000313" key="11">
    <source>
        <dbReference type="Proteomes" id="UP000093044"/>
    </source>
</evidence>
<protein>
    <recommendedName>
        <fullName evidence="1">site-specific DNA-methyltransferase (adenine-specific)</fullName>
        <ecNumber evidence="1">2.1.1.72</ecNumber>
    </recommendedName>
</protein>
<keyword evidence="5" id="KW-0680">Restriction system</keyword>
<comment type="catalytic activity">
    <reaction evidence="7">
        <text>a 2'-deoxyadenosine in DNA + S-adenosyl-L-methionine = an N(6)-methyl-2'-deoxyadenosine in DNA + S-adenosyl-L-homocysteine + H(+)</text>
        <dbReference type="Rhea" id="RHEA:15197"/>
        <dbReference type="Rhea" id="RHEA-COMP:12418"/>
        <dbReference type="Rhea" id="RHEA-COMP:12419"/>
        <dbReference type="ChEBI" id="CHEBI:15378"/>
        <dbReference type="ChEBI" id="CHEBI:57856"/>
        <dbReference type="ChEBI" id="CHEBI:59789"/>
        <dbReference type="ChEBI" id="CHEBI:90615"/>
        <dbReference type="ChEBI" id="CHEBI:90616"/>
        <dbReference type="EC" id="2.1.1.72"/>
    </reaction>
</comment>
<sequence length="730" mass="81467">MLGGGNSSVIQRSLSKEEFDSERFIIGIKPLFASINTTERWIRSGIHIPQELKNTISSYRLLGRHTPPEGQGRIDILQIKLAPGTQLAASEKKCVKFLMKHMESDGADAVFAAITSARGEGYLSLFIESTAVRGIVIPDDILDYLSTEGIKNFLHKSCGLAPAALDGYFSDSCILFDDTVFARDAKKLDAALASMRFCDIAAAGGELVGAFIKKIAAVRLGLGKYFSESQPRTEERFIREFIENSLFVTDCSAAALDILKTELKLKFPQAEIEDDRFVWGSILVDNIFTDVKFDLILTNPPHLRSEQFSSIKELLSGYSSSRFNADIYCYYVEKAVSMLSSRGSAVFLISNKWMKSDYGAGLRDFFQYHNPAVIADLGKVPLLKGTVMPLSVVSVLKEPESSGVKFINASARPKDTPLPEYAEECARPLSECKFSSASWSFPESGIAALVAGIRERGVPLSCCTDNKIYRGILTGLNEAFVISPETAEAISAEEPASAELIVPFYSGRDIKRYYLPPVKKYLIFMPKGYTDRRRELSDGYLWFAQNHPRLASHLARYEAKASKRRDRGDYWWELRPCRYYDVFQRQKILLPVICRGISAVLDEGGAYANDKCCIIDSGDCFLLALLNSRLMSFIFRSVSAPLMNDYFELRPSTLAELPVRGMNPANASQRRLRAEITAYGEKLSRIYALNPPAKYGRPDGETLQTEKELNRAVYRLYGLTPAEINIVENN</sequence>
<dbReference type="InterPro" id="IPR050953">
    <property type="entry name" value="N4_N6_ade-DNA_methylase"/>
</dbReference>
<evidence type="ECO:0000256" key="1">
    <source>
        <dbReference type="ARBA" id="ARBA00011900"/>
    </source>
</evidence>
<keyword evidence="4" id="KW-0949">S-adenosyl-L-methionine</keyword>
<evidence type="ECO:0000259" key="8">
    <source>
        <dbReference type="Pfam" id="PF07669"/>
    </source>
</evidence>
<dbReference type="Proteomes" id="UP000093044">
    <property type="component" value="Chromosome"/>
</dbReference>
<evidence type="ECO:0000259" key="9">
    <source>
        <dbReference type="Pfam" id="PF12950"/>
    </source>
</evidence>
<dbReference type="GO" id="GO:0032259">
    <property type="term" value="P:methylation"/>
    <property type="evidence" value="ECO:0007669"/>
    <property type="project" value="UniProtKB-KW"/>
</dbReference>
<dbReference type="InterPro" id="IPR011639">
    <property type="entry name" value="MethylTrfase_TaqI-like_dom"/>
</dbReference>
<dbReference type="RefSeq" id="WP_066744735.1">
    <property type="nucleotide sequence ID" value="NZ_CP016757.1"/>
</dbReference>
<dbReference type="STRING" id="1197717.BED41_08135"/>
<name>A0A1B2I510_9BACT</name>
<dbReference type="PANTHER" id="PTHR33841">
    <property type="entry name" value="DNA METHYLTRANSFERASE YEEA-RELATED"/>
    <property type="match status" value="1"/>
</dbReference>
<evidence type="ECO:0000256" key="4">
    <source>
        <dbReference type="ARBA" id="ARBA00022691"/>
    </source>
</evidence>